<dbReference type="Proteomes" id="UP000027002">
    <property type="component" value="Chromosome 1"/>
</dbReference>
<organism evidence="1 2">
    <name type="scientific">Ustilaginoidea virens</name>
    <name type="common">Rice false smut fungus</name>
    <name type="synonym">Villosiclava virens</name>
    <dbReference type="NCBI Taxonomy" id="1159556"/>
    <lineage>
        <taxon>Eukaryota</taxon>
        <taxon>Fungi</taxon>
        <taxon>Dikarya</taxon>
        <taxon>Ascomycota</taxon>
        <taxon>Pezizomycotina</taxon>
        <taxon>Sordariomycetes</taxon>
        <taxon>Hypocreomycetidae</taxon>
        <taxon>Hypocreales</taxon>
        <taxon>Clavicipitaceae</taxon>
        <taxon>Ustilaginoidea</taxon>
    </lineage>
</organism>
<dbReference type="RefSeq" id="XP_042994451.1">
    <property type="nucleotide sequence ID" value="XM_043138517.1"/>
</dbReference>
<protein>
    <submittedName>
        <fullName evidence="1">Uncharacterized protein</fullName>
    </submittedName>
</protein>
<dbReference type="OrthoDB" id="3922785at2759"/>
<evidence type="ECO:0000313" key="2">
    <source>
        <dbReference type="Proteomes" id="UP000027002"/>
    </source>
</evidence>
<evidence type="ECO:0000313" key="1">
    <source>
        <dbReference type="EMBL" id="QUC16778.1"/>
    </source>
</evidence>
<reference evidence="1" key="1">
    <citation type="submission" date="2020-03" db="EMBL/GenBank/DDBJ databases">
        <title>A mixture of massive structural variations and highly conserved coding sequences in Ustilaginoidea virens genome.</title>
        <authorList>
            <person name="Zhang K."/>
            <person name="Zhao Z."/>
            <person name="Zhang Z."/>
            <person name="Li Y."/>
            <person name="Hsiang T."/>
            <person name="Sun W."/>
        </authorList>
    </citation>
    <scope>NUCLEOTIDE SEQUENCE</scope>
    <source>
        <strain evidence="1">UV-8b</strain>
    </source>
</reference>
<dbReference type="KEGG" id="uvi:66061797"/>
<name>A0A8E5HK52_USTVR</name>
<proteinExistence type="predicted"/>
<dbReference type="GeneID" id="66061797"/>
<dbReference type="AlphaFoldDB" id="A0A8E5HK52"/>
<accession>A0A8E5HK52</accession>
<sequence length="57" mass="6617">MEVHSQEYRTAFAFEHSLTPVYMRVEIDGVLRVTARVLRSTLAIWQDLSTFAMKAEN</sequence>
<gene>
    <name evidence="1" type="ORF">UV8b_01019</name>
</gene>
<keyword evidence="2" id="KW-1185">Reference proteome</keyword>
<dbReference type="EMBL" id="CP072753">
    <property type="protein sequence ID" value="QUC16778.1"/>
    <property type="molecule type" value="Genomic_DNA"/>
</dbReference>